<dbReference type="InterPro" id="IPR036452">
    <property type="entry name" value="Ribo_hydro-like"/>
</dbReference>
<dbReference type="PANTHER" id="PTHR12304:SF4">
    <property type="entry name" value="URIDINE NUCLEOSIDASE"/>
    <property type="match status" value="1"/>
</dbReference>
<dbReference type="EMBL" id="JACIDT010000002">
    <property type="protein sequence ID" value="MBB3925215.1"/>
    <property type="molecule type" value="Genomic_DNA"/>
</dbReference>
<dbReference type="Gene3D" id="3.90.245.10">
    <property type="entry name" value="Ribonucleoside hydrolase-like"/>
    <property type="match status" value="1"/>
</dbReference>
<accession>A0A7W6FNZ0</accession>
<dbReference type="Pfam" id="PF01156">
    <property type="entry name" value="IU_nuc_hydro"/>
    <property type="match status" value="1"/>
</dbReference>
<dbReference type="InterPro" id="IPR001910">
    <property type="entry name" value="Inosine/uridine_hydrolase_dom"/>
</dbReference>
<evidence type="ECO:0000256" key="1">
    <source>
        <dbReference type="ARBA" id="ARBA00022801"/>
    </source>
</evidence>
<gene>
    <name evidence="4" type="ORF">GGR43_000916</name>
</gene>
<dbReference type="SUPFAM" id="SSF53590">
    <property type="entry name" value="Nucleoside hydrolase"/>
    <property type="match status" value="1"/>
</dbReference>
<name>A0A7W6FNZ0_9SPHN</name>
<feature type="domain" description="Inosine/uridine-preferring nucleoside hydrolase" evidence="3">
    <location>
        <begin position="43"/>
        <end position="242"/>
    </location>
</feature>
<evidence type="ECO:0000313" key="5">
    <source>
        <dbReference type="Proteomes" id="UP000571950"/>
    </source>
</evidence>
<dbReference type="AlphaFoldDB" id="A0A7W6FNZ0"/>
<evidence type="ECO:0000313" key="4">
    <source>
        <dbReference type="EMBL" id="MBB3925215.1"/>
    </source>
</evidence>
<dbReference type="InterPro" id="IPR006311">
    <property type="entry name" value="TAT_signal"/>
</dbReference>
<evidence type="ECO:0000256" key="2">
    <source>
        <dbReference type="ARBA" id="ARBA00023295"/>
    </source>
</evidence>
<keyword evidence="2" id="KW-0326">Glycosidase</keyword>
<dbReference type="GO" id="GO:0006152">
    <property type="term" value="P:purine nucleoside catabolic process"/>
    <property type="evidence" value="ECO:0007669"/>
    <property type="project" value="TreeGrafter"/>
</dbReference>
<proteinExistence type="predicted"/>
<protein>
    <recommendedName>
        <fullName evidence="3">Inosine/uridine-preferring nucleoside hydrolase domain-containing protein</fullName>
    </recommendedName>
</protein>
<dbReference type="GO" id="GO:0008477">
    <property type="term" value="F:purine nucleosidase activity"/>
    <property type="evidence" value="ECO:0007669"/>
    <property type="project" value="TreeGrafter"/>
</dbReference>
<dbReference type="InterPro" id="IPR023186">
    <property type="entry name" value="IUNH"/>
</dbReference>
<keyword evidence="1" id="KW-0378">Hydrolase</keyword>
<dbReference type="RefSeq" id="WP_246343319.1">
    <property type="nucleotide sequence ID" value="NZ_BSPS01000080.1"/>
</dbReference>
<evidence type="ECO:0000259" key="3">
    <source>
        <dbReference type="Pfam" id="PF01156"/>
    </source>
</evidence>
<dbReference type="PANTHER" id="PTHR12304">
    <property type="entry name" value="INOSINE-URIDINE PREFERRING NUCLEOSIDE HYDROLASE"/>
    <property type="match status" value="1"/>
</dbReference>
<organism evidence="4 5">
    <name type="scientific">Sphingobium jiangsuense</name>
    <dbReference type="NCBI Taxonomy" id="870476"/>
    <lineage>
        <taxon>Bacteria</taxon>
        <taxon>Pseudomonadati</taxon>
        <taxon>Pseudomonadota</taxon>
        <taxon>Alphaproteobacteria</taxon>
        <taxon>Sphingomonadales</taxon>
        <taxon>Sphingomonadaceae</taxon>
        <taxon>Sphingobium</taxon>
    </lineage>
</organism>
<dbReference type="GO" id="GO:0005829">
    <property type="term" value="C:cytosol"/>
    <property type="evidence" value="ECO:0007669"/>
    <property type="project" value="TreeGrafter"/>
</dbReference>
<comment type="caution">
    <text evidence="4">The sequence shown here is derived from an EMBL/GenBank/DDBJ whole genome shotgun (WGS) entry which is preliminary data.</text>
</comment>
<dbReference type="PROSITE" id="PS51318">
    <property type="entry name" value="TAT"/>
    <property type="match status" value="1"/>
</dbReference>
<reference evidence="4 5" key="1">
    <citation type="submission" date="2020-08" db="EMBL/GenBank/DDBJ databases">
        <title>Genomic Encyclopedia of Type Strains, Phase IV (KMG-IV): sequencing the most valuable type-strain genomes for metagenomic binning, comparative biology and taxonomic classification.</title>
        <authorList>
            <person name="Goeker M."/>
        </authorList>
    </citation>
    <scope>NUCLEOTIDE SEQUENCE [LARGE SCALE GENOMIC DNA]</scope>
    <source>
        <strain evidence="4 5">DSM 26189</strain>
    </source>
</reference>
<dbReference type="Proteomes" id="UP000571950">
    <property type="component" value="Unassembled WGS sequence"/>
</dbReference>
<keyword evidence="5" id="KW-1185">Reference proteome</keyword>
<sequence length="332" mass="35315">MTTRRDLMTGALLGAMLGAPLVAPVAGLAQTFRAIPQRASARVIIDNDFAGDPDALVALAHQLLTPKTRTVLITASGLDQKLAGKAVAGRSAALGRDIAIDLMKRAGLVSPPPVLAGPESFGAGDAQITDAARAIVAEAMREDKLPLFITCGGPLTNVAAALRLEPAIAKRMTLIWIGGGAYPKGGWEYNLATDPDAARHVIERSTLPLWQIPQNAYRQMQYSVAEMATALRPISPFSAWLYDRFTSPPDFIDVSGAWPLGDSPTVLLSALSPESSRFEDRPALRIGPDMSYGAPVEGRMVRVFETLDARLTFADFIALLRLHADGALPAPA</sequence>